<dbReference type="InterPro" id="IPR017896">
    <property type="entry name" value="4Fe4S_Fe-S-bd"/>
</dbReference>
<dbReference type="PANTHER" id="PTHR43122:SF1">
    <property type="entry name" value="IRON-SULFUR-BINDING PROTEIN"/>
    <property type="match status" value="1"/>
</dbReference>
<organism evidence="5 6">
    <name type="scientific">Candidatus Sediminicultor quintus</name>
    <dbReference type="NCBI Taxonomy" id="1797291"/>
    <lineage>
        <taxon>Bacteria</taxon>
        <taxon>Pseudomonadati</taxon>
        <taxon>Atribacterota</taxon>
        <taxon>Candidatus Phoenicimicrobiia</taxon>
        <taxon>Candidatus Pheonicimicrobiales</taxon>
        <taxon>Candidatus Phoenicimicrobiaceae</taxon>
        <taxon>Candidatus Sediminicultor</taxon>
    </lineage>
</organism>
<keyword evidence="1" id="KW-0479">Metal-binding</keyword>
<feature type="domain" description="4Fe-4S ferredoxin-type" evidence="4">
    <location>
        <begin position="32"/>
        <end position="62"/>
    </location>
</feature>
<feature type="domain" description="4Fe-4S ferredoxin-type" evidence="4">
    <location>
        <begin position="2"/>
        <end position="31"/>
    </location>
</feature>
<keyword evidence="3" id="KW-0411">Iron-sulfur</keyword>
<dbReference type="Pfam" id="PF12838">
    <property type="entry name" value="Fer4_7"/>
    <property type="match status" value="1"/>
</dbReference>
<dbReference type="AlphaFoldDB" id="A0A1F5A491"/>
<keyword evidence="2" id="KW-0408">Iron</keyword>
<protein>
    <submittedName>
        <fullName evidence="5">2-ketoglutarate ferredoxin oxidoreductase subunit delta</fullName>
    </submittedName>
</protein>
<evidence type="ECO:0000256" key="3">
    <source>
        <dbReference type="ARBA" id="ARBA00023014"/>
    </source>
</evidence>
<name>A0A1F5A491_9BACT</name>
<evidence type="ECO:0000259" key="4">
    <source>
        <dbReference type="PROSITE" id="PS51379"/>
    </source>
</evidence>
<dbReference type="InterPro" id="IPR017900">
    <property type="entry name" value="4Fe4S_Fe_S_CS"/>
</dbReference>
<evidence type="ECO:0000313" key="5">
    <source>
        <dbReference type="EMBL" id="OGD13375.1"/>
    </source>
</evidence>
<dbReference type="GO" id="GO:0046872">
    <property type="term" value="F:metal ion binding"/>
    <property type="evidence" value="ECO:0007669"/>
    <property type="project" value="UniProtKB-KW"/>
</dbReference>
<accession>A0A1F5A491</accession>
<evidence type="ECO:0000256" key="2">
    <source>
        <dbReference type="ARBA" id="ARBA00023004"/>
    </source>
</evidence>
<gene>
    <name evidence="5" type="ORF">A2V47_05380</name>
</gene>
<proteinExistence type="predicted"/>
<dbReference type="STRING" id="1797291.A2V47_05380"/>
<dbReference type="PANTHER" id="PTHR43122">
    <property type="entry name" value="FERREDOXIN SUBUNIT OF PYRUVATE:FLAVODOXIN OXIDOREDUCTASE-RELATED"/>
    <property type="match status" value="1"/>
</dbReference>
<sequence>MFLLTINKKWCKKCNICIDLCPSNALTSDEEGYPKLADEKLCTRCKLCELRCPDLAIEVEVIGK</sequence>
<evidence type="ECO:0000313" key="6">
    <source>
        <dbReference type="Proteomes" id="UP000177701"/>
    </source>
</evidence>
<comment type="caution">
    <text evidence="5">The sequence shown here is derived from an EMBL/GenBank/DDBJ whole genome shotgun (WGS) entry which is preliminary data.</text>
</comment>
<dbReference type="PROSITE" id="PS00198">
    <property type="entry name" value="4FE4S_FER_1"/>
    <property type="match status" value="1"/>
</dbReference>
<dbReference type="PROSITE" id="PS51379">
    <property type="entry name" value="4FE4S_FER_2"/>
    <property type="match status" value="2"/>
</dbReference>
<dbReference type="Proteomes" id="UP000177701">
    <property type="component" value="Unassembled WGS sequence"/>
</dbReference>
<dbReference type="Gene3D" id="3.30.70.20">
    <property type="match status" value="1"/>
</dbReference>
<dbReference type="SUPFAM" id="SSF54862">
    <property type="entry name" value="4Fe-4S ferredoxins"/>
    <property type="match status" value="1"/>
</dbReference>
<evidence type="ECO:0000256" key="1">
    <source>
        <dbReference type="ARBA" id="ARBA00022723"/>
    </source>
</evidence>
<reference evidence="5 6" key="1">
    <citation type="journal article" date="2016" name="Nat. Commun.">
        <title>Thousands of microbial genomes shed light on interconnected biogeochemical processes in an aquifer system.</title>
        <authorList>
            <person name="Anantharaman K."/>
            <person name="Brown C.T."/>
            <person name="Hug L.A."/>
            <person name="Sharon I."/>
            <person name="Castelle C.J."/>
            <person name="Probst A.J."/>
            <person name="Thomas B.C."/>
            <person name="Singh A."/>
            <person name="Wilkins M.J."/>
            <person name="Karaoz U."/>
            <person name="Brodie E.L."/>
            <person name="Williams K.H."/>
            <person name="Hubbard S.S."/>
            <person name="Banfield J.F."/>
        </authorList>
    </citation>
    <scope>NUCLEOTIDE SEQUENCE [LARGE SCALE GENOMIC DNA]</scope>
</reference>
<dbReference type="EMBL" id="MEYH01000112">
    <property type="protein sequence ID" value="OGD13375.1"/>
    <property type="molecule type" value="Genomic_DNA"/>
</dbReference>
<dbReference type="GO" id="GO:0051536">
    <property type="term" value="F:iron-sulfur cluster binding"/>
    <property type="evidence" value="ECO:0007669"/>
    <property type="project" value="UniProtKB-KW"/>
</dbReference>